<sequence length="336" mass="36625">MQMTSVVTRTKRRRVTEETEKGIKAVKRESTPEEEMRRSGRAFGRTQKGRGSSACRHPRRLSSPLSWFPQLLEVTNPKRTEAVGQSSSGETCSKGDEVGDDDDEDDDDDDDDDDDEWEENEEENADDHDGGEEKEKDDEEKSKSPESKSSSDDDYDSDDDNDKSMPTEIKDAYDGDDGDGDERVSSETKDVGEGDDAADSNDSVPAELNGSLNGSHANDSGGNEAPAETTDDSDQASVTEIVDLPAGSDMDKNAILEMKDELGGSVLPAVNDMDENPVLQMIEEIGGNELPAVNNMDENAVLQMIHKPGGNEPAEINNAVDDDNNNGNMISMWPLR</sequence>
<gene>
    <name evidence="3" type="primary">LOC120270377</name>
</gene>
<accession>A0AB40C4I9</accession>
<dbReference type="GeneID" id="120270377"/>
<evidence type="ECO:0000313" key="2">
    <source>
        <dbReference type="Proteomes" id="UP001515500"/>
    </source>
</evidence>
<feature type="compositionally biased region" description="Acidic residues" evidence="1">
    <location>
        <begin position="98"/>
        <end position="126"/>
    </location>
</feature>
<organism evidence="2 3">
    <name type="scientific">Dioscorea cayennensis subsp. rotundata</name>
    <name type="common">White Guinea yam</name>
    <name type="synonym">Dioscorea rotundata</name>
    <dbReference type="NCBI Taxonomy" id="55577"/>
    <lineage>
        <taxon>Eukaryota</taxon>
        <taxon>Viridiplantae</taxon>
        <taxon>Streptophyta</taxon>
        <taxon>Embryophyta</taxon>
        <taxon>Tracheophyta</taxon>
        <taxon>Spermatophyta</taxon>
        <taxon>Magnoliopsida</taxon>
        <taxon>Liliopsida</taxon>
        <taxon>Dioscoreales</taxon>
        <taxon>Dioscoreaceae</taxon>
        <taxon>Dioscorea</taxon>
    </lineage>
</organism>
<name>A0AB40C4I9_DIOCR</name>
<reference evidence="3" key="1">
    <citation type="submission" date="2025-08" db="UniProtKB">
        <authorList>
            <consortium name="RefSeq"/>
        </authorList>
    </citation>
    <scope>IDENTIFICATION</scope>
</reference>
<evidence type="ECO:0000256" key="1">
    <source>
        <dbReference type="SAM" id="MobiDB-lite"/>
    </source>
</evidence>
<feature type="compositionally biased region" description="Polar residues" evidence="1">
    <location>
        <begin position="210"/>
        <end position="221"/>
    </location>
</feature>
<dbReference type="RefSeq" id="XP_039133308.1">
    <property type="nucleotide sequence ID" value="XM_039277374.1"/>
</dbReference>
<dbReference type="Proteomes" id="UP001515500">
    <property type="component" value="Chromosome 10"/>
</dbReference>
<feature type="region of interest" description="Disordered" evidence="1">
    <location>
        <begin position="1"/>
        <end position="245"/>
    </location>
</feature>
<feature type="compositionally biased region" description="Basic and acidic residues" evidence="1">
    <location>
        <begin position="162"/>
        <end position="173"/>
    </location>
</feature>
<feature type="compositionally biased region" description="Basic and acidic residues" evidence="1">
    <location>
        <begin position="127"/>
        <end position="151"/>
    </location>
</feature>
<feature type="compositionally biased region" description="Basic and acidic residues" evidence="1">
    <location>
        <begin position="15"/>
        <end position="38"/>
    </location>
</feature>
<keyword evidence="2" id="KW-1185">Reference proteome</keyword>
<feature type="compositionally biased region" description="Acidic residues" evidence="1">
    <location>
        <begin position="152"/>
        <end position="161"/>
    </location>
</feature>
<evidence type="ECO:0000313" key="3">
    <source>
        <dbReference type="RefSeq" id="XP_039133308.1"/>
    </source>
</evidence>
<dbReference type="AlphaFoldDB" id="A0AB40C4I9"/>
<proteinExistence type="predicted"/>
<feature type="compositionally biased region" description="Basic and acidic residues" evidence="1">
    <location>
        <begin position="181"/>
        <end position="192"/>
    </location>
</feature>
<protein>
    <submittedName>
        <fullName evidence="3">Nucleolin-like</fullName>
    </submittedName>
</protein>